<sequence length="211" mass="22738">MANRRHHKTPQNPPEESSSLSPTLSSSEIGSTPSALRNHSTTTTASKKSKKSKPAANRKIGVLKLRKASVAPLDRHGSVSPLAPKSTGVKKGSPDHAGRKNRNTATGRNGIVYNASSDRLRSLRSARNVNYNVDDALRRQMHGGARAGVTRTPTQAKKKVPAKDARPKPKPKETSNKVTKSKKPVATKTGTKSKNKSKSKTDKKKGKGRKK</sequence>
<dbReference type="AlphaFoldDB" id="A0A2V1D6U9"/>
<feature type="compositionally biased region" description="Basic and acidic residues" evidence="1">
    <location>
        <begin position="161"/>
        <end position="175"/>
    </location>
</feature>
<evidence type="ECO:0000256" key="1">
    <source>
        <dbReference type="SAM" id="MobiDB-lite"/>
    </source>
</evidence>
<gene>
    <name evidence="2" type="ORF">DM02DRAFT_634945</name>
</gene>
<dbReference type="Proteomes" id="UP000244855">
    <property type="component" value="Unassembled WGS sequence"/>
</dbReference>
<accession>A0A2V1D6U9</accession>
<feature type="compositionally biased region" description="Low complexity" evidence="1">
    <location>
        <begin position="14"/>
        <end position="28"/>
    </location>
</feature>
<feature type="compositionally biased region" description="Polar residues" evidence="1">
    <location>
        <begin position="29"/>
        <end position="39"/>
    </location>
</feature>
<evidence type="ECO:0000313" key="3">
    <source>
        <dbReference type="Proteomes" id="UP000244855"/>
    </source>
</evidence>
<feature type="region of interest" description="Disordered" evidence="1">
    <location>
        <begin position="1"/>
        <end position="116"/>
    </location>
</feature>
<protein>
    <submittedName>
        <fullName evidence="2">Uncharacterized protein</fullName>
    </submittedName>
</protein>
<proteinExistence type="predicted"/>
<feature type="compositionally biased region" description="Basic residues" evidence="1">
    <location>
        <begin position="179"/>
        <end position="211"/>
    </location>
</feature>
<reference evidence="2 3" key="1">
    <citation type="journal article" date="2018" name="Sci. Rep.">
        <title>Comparative genomics provides insights into the lifestyle and reveals functional heterogeneity of dark septate endophytic fungi.</title>
        <authorList>
            <person name="Knapp D.G."/>
            <person name="Nemeth J.B."/>
            <person name="Barry K."/>
            <person name="Hainaut M."/>
            <person name="Henrissat B."/>
            <person name="Johnson J."/>
            <person name="Kuo A."/>
            <person name="Lim J.H.P."/>
            <person name="Lipzen A."/>
            <person name="Nolan M."/>
            <person name="Ohm R.A."/>
            <person name="Tamas L."/>
            <person name="Grigoriev I.V."/>
            <person name="Spatafora J.W."/>
            <person name="Nagy L.G."/>
            <person name="Kovacs G.M."/>
        </authorList>
    </citation>
    <scope>NUCLEOTIDE SEQUENCE [LARGE SCALE GENOMIC DNA]</scope>
    <source>
        <strain evidence="2 3">DSE2036</strain>
    </source>
</reference>
<keyword evidence="3" id="KW-1185">Reference proteome</keyword>
<organism evidence="2 3">
    <name type="scientific">Periconia macrospinosa</name>
    <dbReference type="NCBI Taxonomy" id="97972"/>
    <lineage>
        <taxon>Eukaryota</taxon>
        <taxon>Fungi</taxon>
        <taxon>Dikarya</taxon>
        <taxon>Ascomycota</taxon>
        <taxon>Pezizomycotina</taxon>
        <taxon>Dothideomycetes</taxon>
        <taxon>Pleosporomycetidae</taxon>
        <taxon>Pleosporales</taxon>
        <taxon>Massarineae</taxon>
        <taxon>Periconiaceae</taxon>
        <taxon>Periconia</taxon>
    </lineage>
</organism>
<name>A0A2V1D6U9_9PLEO</name>
<evidence type="ECO:0000313" key="2">
    <source>
        <dbReference type="EMBL" id="PVH92964.1"/>
    </source>
</evidence>
<feature type="region of interest" description="Disordered" evidence="1">
    <location>
        <begin position="134"/>
        <end position="211"/>
    </location>
</feature>
<dbReference type="EMBL" id="KZ805629">
    <property type="protein sequence ID" value="PVH92964.1"/>
    <property type="molecule type" value="Genomic_DNA"/>
</dbReference>